<comment type="similarity">
    <text evidence="5">Belongs to the SAT4 family.</text>
</comment>
<keyword evidence="4 7" id="KW-0472">Membrane</keyword>
<dbReference type="PANTHER" id="PTHR33048">
    <property type="entry name" value="PTH11-LIKE INTEGRAL MEMBRANE PROTEIN (AFU_ORTHOLOGUE AFUA_5G11245)"/>
    <property type="match status" value="1"/>
</dbReference>
<feature type="transmembrane region" description="Helical" evidence="7">
    <location>
        <begin position="129"/>
        <end position="152"/>
    </location>
</feature>
<comment type="caution">
    <text evidence="9">The sequence shown here is derived from an EMBL/GenBank/DDBJ whole genome shotgun (WGS) entry which is preliminary data.</text>
</comment>
<dbReference type="InterPro" id="IPR049326">
    <property type="entry name" value="Rhodopsin_dom_fungi"/>
</dbReference>
<reference evidence="9 10" key="1">
    <citation type="submission" date="2023-01" db="EMBL/GenBank/DDBJ databases">
        <title>Analysis of 21 Apiospora genomes using comparative genomics revels a genus with tremendous synthesis potential of carbohydrate active enzymes and secondary metabolites.</title>
        <authorList>
            <person name="Sorensen T."/>
        </authorList>
    </citation>
    <scope>NUCLEOTIDE SEQUENCE [LARGE SCALE GENOMIC DNA]</scope>
    <source>
        <strain evidence="9 10">CBS 83171</strain>
    </source>
</reference>
<evidence type="ECO:0000256" key="6">
    <source>
        <dbReference type="SAM" id="MobiDB-lite"/>
    </source>
</evidence>
<gene>
    <name evidence="9" type="ORF">PG996_012840</name>
</gene>
<feature type="region of interest" description="Disordered" evidence="6">
    <location>
        <begin position="295"/>
        <end position="349"/>
    </location>
</feature>
<evidence type="ECO:0000256" key="2">
    <source>
        <dbReference type="ARBA" id="ARBA00022692"/>
    </source>
</evidence>
<feature type="compositionally biased region" description="Basic and acidic residues" evidence="6">
    <location>
        <begin position="336"/>
        <end position="349"/>
    </location>
</feature>
<dbReference type="InterPro" id="IPR052337">
    <property type="entry name" value="SAT4-like"/>
</dbReference>
<accession>A0ABR1U6I4</accession>
<evidence type="ECO:0000259" key="8">
    <source>
        <dbReference type="Pfam" id="PF20684"/>
    </source>
</evidence>
<feature type="transmembrane region" description="Helical" evidence="7">
    <location>
        <begin position="45"/>
        <end position="68"/>
    </location>
</feature>
<protein>
    <recommendedName>
        <fullName evidence="8">Rhodopsin domain-containing protein</fullName>
    </recommendedName>
</protein>
<proteinExistence type="inferred from homology"/>
<evidence type="ECO:0000313" key="9">
    <source>
        <dbReference type="EMBL" id="KAK8053539.1"/>
    </source>
</evidence>
<feature type="transmembrane region" description="Helical" evidence="7">
    <location>
        <begin position="172"/>
        <end position="198"/>
    </location>
</feature>
<evidence type="ECO:0000256" key="4">
    <source>
        <dbReference type="ARBA" id="ARBA00023136"/>
    </source>
</evidence>
<evidence type="ECO:0000256" key="3">
    <source>
        <dbReference type="ARBA" id="ARBA00022989"/>
    </source>
</evidence>
<evidence type="ECO:0000256" key="5">
    <source>
        <dbReference type="ARBA" id="ARBA00038359"/>
    </source>
</evidence>
<feature type="transmembrane region" description="Helical" evidence="7">
    <location>
        <begin position="210"/>
        <end position="229"/>
    </location>
</feature>
<evidence type="ECO:0000256" key="7">
    <source>
        <dbReference type="SAM" id="Phobius"/>
    </source>
</evidence>
<evidence type="ECO:0000313" key="10">
    <source>
        <dbReference type="Proteomes" id="UP001446871"/>
    </source>
</evidence>
<feature type="domain" description="Rhodopsin" evidence="8">
    <location>
        <begin position="30"/>
        <end position="274"/>
    </location>
</feature>
<keyword evidence="3 7" id="KW-1133">Transmembrane helix</keyword>
<feature type="transmembrane region" description="Helical" evidence="7">
    <location>
        <begin position="93"/>
        <end position="117"/>
    </location>
</feature>
<organism evidence="9 10">
    <name type="scientific">Apiospora saccharicola</name>
    <dbReference type="NCBI Taxonomy" id="335842"/>
    <lineage>
        <taxon>Eukaryota</taxon>
        <taxon>Fungi</taxon>
        <taxon>Dikarya</taxon>
        <taxon>Ascomycota</taxon>
        <taxon>Pezizomycotina</taxon>
        <taxon>Sordariomycetes</taxon>
        <taxon>Xylariomycetidae</taxon>
        <taxon>Amphisphaeriales</taxon>
        <taxon>Apiosporaceae</taxon>
        <taxon>Apiospora</taxon>
    </lineage>
</organism>
<keyword evidence="2 7" id="KW-0812">Transmembrane</keyword>
<name>A0ABR1U6I4_9PEZI</name>
<dbReference type="Pfam" id="PF20684">
    <property type="entry name" value="Fung_rhodopsin"/>
    <property type="match status" value="1"/>
</dbReference>
<sequence length="349" mass="38487">MSYGGDFDRGPFLDTINWVFTAISLMIVVARFTSRGLLEKKPWKLDDLFMALAMALVLARTIYITYLIDLGFGHHLEYLLEEDPVKTARLARLAYILLAISLWTWALPKCAVAILLVRLFGTLNRRLAYFMYIPVAILVIWVTILTVITFVQCTPTAKNWTPMLPGECWNPHIYLNMGYFGGALSAALDFGFALFPVLQISSLQMERSRKVLVTISLSLGIPAGIVTIYKLTTLATLINEHDPTWATVPLETWNSVESCALLIAASAPLTKPLMVLIASQIRDLSSRFSGSSGFKSRGSMGLGSGNSAKQPSRGPVATASSEGRQRASGEMILLEGMDHNKSMTSRDTR</sequence>
<evidence type="ECO:0000256" key="1">
    <source>
        <dbReference type="ARBA" id="ARBA00004141"/>
    </source>
</evidence>
<dbReference type="Proteomes" id="UP001446871">
    <property type="component" value="Unassembled WGS sequence"/>
</dbReference>
<dbReference type="PANTHER" id="PTHR33048:SF155">
    <property type="entry name" value="INTEGRAL MEMBRANE PROTEIN"/>
    <property type="match status" value="1"/>
</dbReference>
<feature type="transmembrane region" description="Helical" evidence="7">
    <location>
        <begin position="15"/>
        <end position="33"/>
    </location>
</feature>
<dbReference type="EMBL" id="JAQQWM010000008">
    <property type="protein sequence ID" value="KAK8053539.1"/>
    <property type="molecule type" value="Genomic_DNA"/>
</dbReference>
<comment type="subcellular location">
    <subcellularLocation>
        <location evidence="1">Membrane</location>
        <topology evidence="1">Multi-pass membrane protein</topology>
    </subcellularLocation>
</comment>
<keyword evidence="10" id="KW-1185">Reference proteome</keyword>